<dbReference type="Proteomes" id="UP000282582">
    <property type="component" value="Unassembled WGS sequence"/>
</dbReference>
<protein>
    <submittedName>
        <fullName evidence="3">Uncharacterized protein</fullName>
    </submittedName>
</protein>
<dbReference type="OrthoDB" id="4140442at2759"/>
<evidence type="ECO:0000313" key="6">
    <source>
        <dbReference type="Proteomes" id="UP000271337"/>
    </source>
</evidence>
<dbReference type="EMBL" id="QWIJ01001279">
    <property type="protein sequence ID" value="RMX75525.1"/>
    <property type="molecule type" value="Genomic_DNA"/>
</dbReference>
<dbReference type="EMBL" id="QWIL01001096">
    <property type="protein sequence ID" value="RMY07847.1"/>
    <property type="molecule type" value="Genomic_DNA"/>
</dbReference>
<keyword evidence="2" id="KW-0812">Transmembrane</keyword>
<dbReference type="Proteomes" id="UP000271337">
    <property type="component" value="Unassembled WGS sequence"/>
</dbReference>
<dbReference type="EMBL" id="QWIK01001417">
    <property type="protein sequence ID" value="RMX94869.1"/>
    <property type="molecule type" value="Genomic_DNA"/>
</dbReference>
<feature type="transmembrane region" description="Helical" evidence="2">
    <location>
        <begin position="146"/>
        <end position="169"/>
    </location>
</feature>
<keyword evidence="2" id="KW-1133">Transmembrane helix</keyword>
<reference evidence="6 7" key="1">
    <citation type="journal article" date="2018" name="BMC Genomics">
        <title>Genomic evidence for intraspecific hybridization in a clonal and extremely halotolerant yeast.</title>
        <authorList>
            <person name="Gostincar C."/>
            <person name="Stajich J.E."/>
            <person name="Zupancic J."/>
            <person name="Zalar P."/>
            <person name="Gunde-Cimerman N."/>
        </authorList>
    </citation>
    <scope>NUCLEOTIDE SEQUENCE [LARGE SCALE GENOMIC DNA]</scope>
    <source>
        <strain evidence="4 8">EXF-6654</strain>
        <strain evidence="3 7">EXF-6656</strain>
        <strain evidence="5 6">EXF-6669</strain>
    </source>
</reference>
<proteinExistence type="predicted"/>
<dbReference type="AlphaFoldDB" id="A0A3M6WAI7"/>
<dbReference type="Proteomes" id="UP000281245">
    <property type="component" value="Unassembled WGS sequence"/>
</dbReference>
<name>A0A3M6WAI7_HORWE</name>
<comment type="caution">
    <text evidence="3">The sequence shown here is derived from an EMBL/GenBank/DDBJ whole genome shotgun (WGS) entry which is preliminary data.</text>
</comment>
<evidence type="ECO:0000313" key="7">
    <source>
        <dbReference type="Proteomes" id="UP000281245"/>
    </source>
</evidence>
<feature type="region of interest" description="Disordered" evidence="1">
    <location>
        <begin position="52"/>
        <end position="81"/>
    </location>
</feature>
<evidence type="ECO:0000256" key="1">
    <source>
        <dbReference type="SAM" id="MobiDB-lite"/>
    </source>
</evidence>
<evidence type="ECO:0000313" key="3">
    <source>
        <dbReference type="EMBL" id="RMX75525.1"/>
    </source>
</evidence>
<evidence type="ECO:0000256" key="2">
    <source>
        <dbReference type="SAM" id="Phobius"/>
    </source>
</evidence>
<evidence type="ECO:0000313" key="5">
    <source>
        <dbReference type="EMBL" id="RMY07847.1"/>
    </source>
</evidence>
<gene>
    <name evidence="5" type="ORF">D0867_09218</name>
    <name evidence="4" type="ORF">D0868_12053</name>
    <name evidence="3" type="ORF">D0869_11540</name>
</gene>
<organism evidence="3 7">
    <name type="scientific">Hortaea werneckii</name>
    <name type="common">Black yeast</name>
    <name type="synonym">Cladosporium werneckii</name>
    <dbReference type="NCBI Taxonomy" id="91943"/>
    <lineage>
        <taxon>Eukaryota</taxon>
        <taxon>Fungi</taxon>
        <taxon>Dikarya</taxon>
        <taxon>Ascomycota</taxon>
        <taxon>Pezizomycotina</taxon>
        <taxon>Dothideomycetes</taxon>
        <taxon>Dothideomycetidae</taxon>
        <taxon>Mycosphaerellales</taxon>
        <taxon>Teratosphaeriaceae</taxon>
        <taxon>Hortaea</taxon>
    </lineage>
</organism>
<accession>A0A3M6WAI7</accession>
<evidence type="ECO:0000313" key="8">
    <source>
        <dbReference type="Proteomes" id="UP000282582"/>
    </source>
</evidence>
<feature type="transmembrane region" description="Helical" evidence="2">
    <location>
        <begin position="107"/>
        <end position="126"/>
    </location>
</feature>
<keyword evidence="2" id="KW-0472">Membrane</keyword>
<evidence type="ECO:0000313" key="4">
    <source>
        <dbReference type="EMBL" id="RMX94869.1"/>
    </source>
</evidence>
<sequence>MSLPFHCFLRLPGCIRRQAFLDSIPKRAPLRKLDTNAITRGRFFSNTANAFSRTKPARPSSHSSVAPPKLQSGSPPVASRKPKSYADALLDSGPEILIYKSPNHRSFAYLSWICGGMLMFGGYNWALLTSLQPPGDETNPKPKNSWLVKSTATFVALFFTVLGTSVMLAPAKTIRTISAQAASKTGHAKAMLLYCEIEGFLPFQKNRTIMATRPESLLDRRVSAQDIEFSSVPLSAAQAFTADPKPFAEPLIKPTGGMISRAWNDLRINTRRMFYRDGFAYIRFRDYGSYKIDLQNCELLDNGRALELLTTPDPDKGVGAIALFRRKFLV</sequence>